<evidence type="ECO:0000313" key="1">
    <source>
        <dbReference type="EMBL" id="GHH99564.1"/>
    </source>
</evidence>
<dbReference type="InterPro" id="IPR029465">
    <property type="entry name" value="ATPgrasp_TupA"/>
</dbReference>
<comment type="caution">
    <text evidence="1">The sequence shown here is derived from an EMBL/GenBank/DDBJ whole genome shotgun (WGS) entry which is preliminary data.</text>
</comment>
<keyword evidence="1" id="KW-0808">Transferase</keyword>
<reference evidence="1 2" key="1">
    <citation type="journal article" date="2022" name="Int. J. Syst. Evol. Microbiol.">
        <title>Neobacillus kokaensis sp. nov., isolated from soil.</title>
        <authorList>
            <person name="Yuki K."/>
            <person name="Matsubara H."/>
            <person name="Yamaguchi S."/>
        </authorList>
    </citation>
    <scope>NUCLEOTIDE SEQUENCE [LARGE SCALE GENOMIC DNA]</scope>
    <source>
        <strain evidence="1 2">LOB 377</strain>
    </source>
</reference>
<keyword evidence="2" id="KW-1185">Reference proteome</keyword>
<organism evidence="1 2">
    <name type="scientific">Neobacillus kokaensis</name>
    <dbReference type="NCBI Taxonomy" id="2759023"/>
    <lineage>
        <taxon>Bacteria</taxon>
        <taxon>Bacillati</taxon>
        <taxon>Bacillota</taxon>
        <taxon>Bacilli</taxon>
        <taxon>Bacillales</taxon>
        <taxon>Bacillaceae</taxon>
        <taxon>Neobacillus</taxon>
    </lineage>
</organism>
<name>A0ABQ3N4I6_9BACI</name>
<evidence type="ECO:0000313" key="2">
    <source>
        <dbReference type="Proteomes" id="UP000637074"/>
    </source>
</evidence>
<dbReference type="Pfam" id="PF14305">
    <property type="entry name" value="ATPgrasp_TupA"/>
    <property type="match status" value="1"/>
</dbReference>
<gene>
    <name evidence="1" type="ORF">AM1BK_31070</name>
</gene>
<accession>A0ABQ3N4I6</accession>
<dbReference type="RefSeq" id="WP_191274341.1">
    <property type="nucleotide sequence ID" value="NZ_BNDS01000013.1"/>
</dbReference>
<dbReference type="GO" id="GO:0016740">
    <property type="term" value="F:transferase activity"/>
    <property type="evidence" value="ECO:0007669"/>
    <property type="project" value="UniProtKB-KW"/>
</dbReference>
<protein>
    <submittedName>
        <fullName evidence="1">Glycosyl transferase</fullName>
    </submittedName>
</protein>
<dbReference type="Proteomes" id="UP000637074">
    <property type="component" value="Unassembled WGS sequence"/>
</dbReference>
<sequence>MRKRIRKNEEKYFSDKINRLKTRFKRHHHYELNLANPRTFSEKIQWTKLYGRLERFSKYADKYEVRQYVQEKIGKQYLIPFIGVYDRVDEIDWNTLPESFVMKANHAWRTNIIVKDKTKIDWKEKKLQMENWLKLNFGEKSGQPNYYNIKPRIVIEELIKDPTGDLKDYKFFCFHGEPKFIQVDGERFNGHERDLFDLNWNKLPFRLGYNNDFKDSPSKPTGLNEMIKVAQQLSSDFPFVRVDLYYTNEHIYFGELTFTPGNGLTKFRPRKYDDLYGTYLDITRYQ</sequence>
<proteinExistence type="predicted"/>
<dbReference type="EMBL" id="BNDS01000013">
    <property type="protein sequence ID" value="GHH99564.1"/>
    <property type="molecule type" value="Genomic_DNA"/>
</dbReference>